<sequence>MIAPPPFSLHDPVAEEAADAPSGRHQPVPPAGRRHRRNLPAGPRPAARPTSPARTGRAGGGHTKRRSGTTRW</sequence>
<feature type="compositionally biased region" description="Basic residues" evidence="1">
    <location>
        <begin position="62"/>
        <end position="72"/>
    </location>
</feature>
<reference evidence="2 3" key="1">
    <citation type="journal article" date="2014" name="Genome Announc.">
        <title>Draft Genome Sequence of Lutibaculum baratangense Strain AMV1T, Isolated from a Mud Volcano in Andamans, India.</title>
        <authorList>
            <person name="Singh A."/>
            <person name="Sreenivas A."/>
            <person name="Sathyanarayana Reddy G."/>
            <person name="Pinnaka A.K."/>
            <person name="Shivaji S."/>
        </authorList>
    </citation>
    <scope>NUCLEOTIDE SEQUENCE [LARGE SCALE GENOMIC DNA]</scope>
    <source>
        <strain evidence="2 3">AMV1</strain>
    </source>
</reference>
<comment type="caution">
    <text evidence="2">The sequence shown here is derived from an EMBL/GenBank/DDBJ whole genome shotgun (WGS) entry which is preliminary data.</text>
</comment>
<name>V4TA24_9HYPH</name>
<gene>
    <name evidence="2" type="ORF">N177_3406</name>
</gene>
<evidence type="ECO:0000256" key="1">
    <source>
        <dbReference type="SAM" id="MobiDB-lite"/>
    </source>
</evidence>
<organism evidence="2 3">
    <name type="scientific">Lutibaculum baratangense AMV1</name>
    <dbReference type="NCBI Taxonomy" id="631454"/>
    <lineage>
        <taxon>Bacteria</taxon>
        <taxon>Pseudomonadati</taxon>
        <taxon>Pseudomonadota</taxon>
        <taxon>Alphaproteobacteria</taxon>
        <taxon>Hyphomicrobiales</taxon>
        <taxon>Tepidamorphaceae</taxon>
        <taxon>Lutibaculum</taxon>
    </lineage>
</organism>
<feature type="compositionally biased region" description="Low complexity" evidence="1">
    <location>
        <begin position="40"/>
        <end position="56"/>
    </location>
</feature>
<evidence type="ECO:0000313" key="3">
    <source>
        <dbReference type="Proteomes" id="UP000017819"/>
    </source>
</evidence>
<feature type="region of interest" description="Disordered" evidence="1">
    <location>
        <begin position="1"/>
        <end position="72"/>
    </location>
</feature>
<dbReference type="STRING" id="631454.N177_3406"/>
<protein>
    <submittedName>
        <fullName evidence="2">Uncharacterized protein</fullName>
    </submittedName>
</protein>
<dbReference type="EMBL" id="AWXZ01000039">
    <property type="protein sequence ID" value="ESR23338.1"/>
    <property type="molecule type" value="Genomic_DNA"/>
</dbReference>
<keyword evidence="3" id="KW-1185">Reference proteome</keyword>
<accession>V4TA24</accession>
<proteinExistence type="predicted"/>
<evidence type="ECO:0000313" key="2">
    <source>
        <dbReference type="EMBL" id="ESR23338.1"/>
    </source>
</evidence>
<dbReference type="Proteomes" id="UP000017819">
    <property type="component" value="Unassembled WGS sequence"/>
</dbReference>
<dbReference type="AlphaFoldDB" id="V4TA24"/>